<feature type="compositionally biased region" description="Low complexity" evidence="1">
    <location>
        <begin position="36"/>
        <end position="49"/>
    </location>
</feature>
<comment type="caution">
    <text evidence="2">The sequence shown here is derived from an EMBL/GenBank/DDBJ whole genome shotgun (WGS) entry which is preliminary data.</text>
</comment>
<dbReference type="CDD" id="cd04301">
    <property type="entry name" value="NAT_SF"/>
    <property type="match status" value="1"/>
</dbReference>
<feature type="compositionally biased region" description="Pro residues" evidence="1">
    <location>
        <begin position="115"/>
        <end position="136"/>
    </location>
</feature>
<keyword evidence="3" id="KW-1185">Reference proteome</keyword>
<proteinExistence type="predicted"/>
<feature type="region of interest" description="Disordered" evidence="1">
    <location>
        <begin position="372"/>
        <end position="401"/>
    </location>
</feature>
<evidence type="ECO:0000313" key="3">
    <source>
        <dbReference type="Proteomes" id="UP001165090"/>
    </source>
</evidence>
<reference evidence="2 3" key="1">
    <citation type="journal article" date="2023" name="IScience">
        <title>Expanded male sex-determining region conserved during the evolution of homothallism in the green alga Volvox.</title>
        <authorList>
            <person name="Yamamoto K."/>
            <person name="Matsuzaki R."/>
            <person name="Mahakham W."/>
            <person name="Heman W."/>
            <person name="Sekimoto H."/>
            <person name="Kawachi M."/>
            <person name="Minakuchi Y."/>
            <person name="Toyoda A."/>
            <person name="Nozaki H."/>
        </authorList>
    </citation>
    <scope>NUCLEOTIDE SEQUENCE [LARGE SCALE GENOMIC DNA]</scope>
    <source>
        <strain evidence="2 3">NIES-4468</strain>
    </source>
</reference>
<evidence type="ECO:0000256" key="1">
    <source>
        <dbReference type="SAM" id="MobiDB-lite"/>
    </source>
</evidence>
<dbReference type="Proteomes" id="UP001165090">
    <property type="component" value="Unassembled WGS sequence"/>
</dbReference>
<dbReference type="EMBL" id="BSDZ01000078">
    <property type="protein sequence ID" value="GLI67617.1"/>
    <property type="molecule type" value="Genomic_DNA"/>
</dbReference>
<feature type="region of interest" description="Disordered" evidence="1">
    <location>
        <begin position="111"/>
        <end position="172"/>
    </location>
</feature>
<dbReference type="Gene3D" id="3.40.630.30">
    <property type="match status" value="1"/>
</dbReference>
<accession>A0ABQ5SCE9</accession>
<name>A0ABQ5SCE9_9CHLO</name>
<feature type="compositionally biased region" description="Low complexity" evidence="1">
    <location>
        <begin position="137"/>
        <end position="153"/>
    </location>
</feature>
<sequence>MPRIIHRITQDPGVLVLAAEAVAGAVAFQPGISLEQRQGQGRRNQPGARNEAPHESGGSGLGSIDGVICGERRGDAMWLYGLRVREGTRGRGLGHLLMEAMIRMAPELLARAPDARPPPPWTSARPVPHPEVPPPASSSLLAQPAATTALTPVAVPPPPGTPEAASPGSASGAGSFLTQPIRQIITCTVTYNFAAQRIIGRQLPGPLYEIEVWPGQQLMEAYEAAVGWERGVGLPPGVPCLLDWVPGVRQVLDADTAAQELLPRWRRVSGDPELRSAVAHLLYDKRWGNAVDGHESATEGGAADGGFQDASSGGAAVEASVRTTLGSLQECQELLWLPMPYDVWPLESEFVQRELAAGNIWVLTEPPAEVAALSQSENEESLNGGRSSRKGAGRGAGGMEEQDGPVVGIMLLTHFETLSRVCTGILARNNAAVHAAIVHAGQLQPHFWVSTLRIAAGCKQASPVPGIVNGGQTEVKGRTERDELAEPLPALYGVAGGHRGVLVYGSVAAPPAPATPRL</sequence>
<dbReference type="SUPFAM" id="SSF55729">
    <property type="entry name" value="Acyl-CoA N-acyltransferases (Nat)"/>
    <property type="match status" value="1"/>
</dbReference>
<protein>
    <recommendedName>
        <fullName evidence="4">N-acetyltransferase domain-containing protein</fullName>
    </recommendedName>
</protein>
<dbReference type="InterPro" id="IPR016181">
    <property type="entry name" value="Acyl_CoA_acyltransferase"/>
</dbReference>
<feature type="region of interest" description="Disordered" evidence="1">
    <location>
        <begin position="34"/>
        <end position="64"/>
    </location>
</feature>
<evidence type="ECO:0008006" key="4">
    <source>
        <dbReference type="Google" id="ProtNLM"/>
    </source>
</evidence>
<feature type="compositionally biased region" description="Low complexity" evidence="1">
    <location>
        <begin position="162"/>
        <end position="172"/>
    </location>
</feature>
<gene>
    <name evidence="2" type="ORF">VaNZ11_011864</name>
</gene>
<organism evidence="2 3">
    <name type="scientific">Volvox africanus</name>
    <dbReference type="NCBI Taxonomy" id="51714"/>
    <lineage>
        <taxon>Eukaryota</taxon>
        <taxon>Viridiplantae</taxon>
        <taxon>Chlorophyta</taxon>
        <taxon>core chlorophytes</taxon>
        <taxon>Chlorophyceae</taxon>
        <taxon>CS clade</taxon>
        <taxon>Chlamydomonadales</taxon>
        <taxon>Volvocaceae</taxon>
        <taxon>Volvox</taxon>
    </lineage>
</organism>
<evidence type="ECO:0000313" key="2">
    <source>
        <dbReference type="EMBL" id="GLI67617.1"/>
    </source>
</evidence>